<dbReference type="Proteomes" id="UP000019225">
    <property type="component" value="Chromosome"/>
</dbReference>
<dbReference type="HOGENOM" id="CLU_2436986_0_0_11"/>
<protein>
    <recommendedName>
        <fullName evidence="4">Secreted protein</fullName>
    </recommendedName>
</protein>
<organism evidence="2 3">
    <name type="scientific">Kutzneria albida DSM 43870</name>
    <dbReference type="NCBI Taxonomy" id="1449976"/>
    <lineage>
        <taxon>Bacteria</taxon>
        <taxon>Bacillati</taxon>
        <taxon>Actinomycetota</taxon>
        <taxon>Actinomycetes</taxon>
        <taxon>Pseudonocardiales</taxon>
        <taxon>Pseudonocardiaceae</taxon>
        <taxon>Kutzneria</taxon>
    </lineage>
</organism>
<keyword evidence="1" id="KW-0732">Signal</keyword>
<proteinExistence type="predicted"/>
<evidence type="ECO:0000313" key="2">
    <source>
        <dbReference type="EMBL" id="AHI00295.1"/>
    </source>
</evidence>
<dbReference type="EMBL" id="CP007155">
    <property type="protein sequence ID" value="AHI00295.1"/>
    <property type="molecule type" value="Genomic_DNA"/>
</dbReference>
<evidence type="ECO:0008006" key="4">
    <source>
        <dbReference type="Google" id="ProtNLM"/>
    </source>
</evidence>
<gene>
    <name evidence="2" type="ORF">KALB_6936</name>
</gene>
<name>W5WQ37_9PSEU</name>
<keyword evidence="3" id="KW-1185">Reference proteome</keyword>
<evidence type="ECO:0000313" key="3">
    <source>
        <dbReference type="Proteomes" id="UP000019225"/>
    </source>
</evidence>
<evidence type="ECO:0000256" key="1">
    <source>
        <dbReference type="SAM" id="SignalP"/>
    </source>
</evidence>
<dbReference type="KEGG" id="kal:KALB_6936"/>
<dbReference type="STRING" id="1449976.KALB_6936"/>
<dbReference type="eggNOG" id="ENOG50301GU">
    <property type="taxonomic scope" value="Bacteria"/>
</dbReference>
<sequence>MSMLGHAIRSLGTVTVVAGVTAVALSGTAQAAPYGGEAGGNTSGLGGLIVINPQGSDSLIEIDRTANINLSLITIGNPSAGSDHDGDEAE</sequence>
<accession>W5WQ37</accession>
<dbReference type="AlphaFoldDB" id="W5WQ37"/>
<feature type="signal peptide" evidence="1">
    <location>
        <begin position="1"/>
        <end position="31"/>
    </location>
</feature>
<reference evidence="2 3" key="1">
    <citation type="journal article" date="2014" name="BMC Genomics">
        <title>Complete genome sequence of producer of the glycopeptide antibiotic Aculeximycin Kutzneria albida DSM 43870T, a representative of minor genus of Pseudonocardiaceae.</title>
        <authorList>
            <person name="Rebets Y."/>
            <person name="Tokovenko B."/>
            <person name="Lushchyk I."/>
            <person name="Ruckert C."/>
            <person name="Zaburannyi N."/>
            <person name="Bechthold A."/>
            <person name="Kalinowski J."/>
            <person name="Luzhetskyy A."/>
        </authorList>
    </citation>
    <scope>NUCLEOTIDE SEQUENCE [LARGE SCALE GENOMIC DNA]</scope>
    <source>
        <strain evidence="2">DSM 43870</strain>
    </source>
</reference>
<feature type="chain" id="PRO_5004873322" description="Secreted protein" evidence="1">
    <location>
        <begin position="32"/>
        <end position="90"/>
    </location>
</feature>